<dbReference type="RefSeq" id="WP_218033532.1">
    <property type="nucleotide sequence ID" value="NZ_BJYS01000036.1"/>
</dbReference>
<dbReference type="EMBL" id="BJYS01000036">
    <property type="protein sequence ID" value="GEO06431.1"/>
    <property type="molecule type" value="Genomic_DNA"/>
</dbReference>
<feature type="chain" id="PRO_5021997380" description="Glycoside hydrolase" evidence="2">
    <location>
        <begin position="22"/>
        <end position="318"/>
    </location>
</feature>
<evidence type="ECO:0000256" key="1">
    <source>
        <dbReference type="SAM" id="MobiDB-lite"/>
    </source>
</evidence>
<organism evidence="3 4">
    <name type="scientific">Adhaeribacter aerolatus</name>
    <dbReference type="NCBI Taxonomy" id="670289"/>
    <lineage>
        <taxon>Bacteria</taxon>
        <taxon>Pseudomonadati</taxon>
        <taxon>Bacteroidota</taxon>
        <taxon>Cytophagia</taxon>
        <taxon>Cytophagales</taxon>
        <taxon>Hymenobacteraceae</taxon>
        <taxon>Adhaeribacter</taxon>
    </lineage>
</organism>
<evidence type="ECO:0000256" key="2">
    <source>
        <dbReference type="SAM" id="SignalP"/>
    </source>
</evidence>
<dbReference type="InterPro" id="IPR024079">
    <property type="entry name" value="MetalloPept_cat_dom_sf"/>
</dbReference>
<feature type="compositionally biased region" description="Basic and acidic residues" evidence="1">
    <location>
        <begin position="135"/>
        <end position="159"/>
    </location>
</feature>
<dbReference type="Gene3D" id="3.40.390.10">
    <property type="entry name" value="Collagenase (Catalytic Domain)"/>
    <property type="match status" value="1"/>
</dbReference>
<protein>
    <recommendedName>
        <fullName evidence="5">Glycoside hydrolase</fullName>
    </recommendedName>
</protein>
<accession>A0A512B3B0</accession>
<dbReference type="GO" id="GO:0008237">
    <property type="term" value="F:metallopeptidase activity"/>
    <property type="evidence" value="ECO:0007669"/>
    <property type="project" value="InterPro"/>
</dbReference>
<reference evidence="3 4" key="1">
    <citation type="submission" date="2019-07" db="EMBL/GenBank/DDBJ databases">
        <title>Whole genome shotgun sequence of Adhaeribacter aerolatus NBRC 106133.</title>
        <authorList>
            <person name="Hosoyama A."/>
            <person name="Uohara A."/>
            <person name="Ohji S."/>
            <person name="Ichikawa N."/>
        </authorList>
    </citation>
    <scope>NUCLEOTIDE SEQUENCE [LARGE SCALE GENOMIC DNA]</scope>
    <source>
        <strain evidence="3 4">NBRC 106133</strain>
    </source>
</reference>
<dbReference type="AlphaFoldDB" id="A0A512B3B0"/>
<dbReference type="SUPFAM" id="SSF55486">
    <property type="entry name" value="Metalloproteases ('zincins'), catalytic domain"/>
    <property type="match status" value="1"/>
</dbReference>
<gene>
    <name evidence="3" type="ORF">AAE02nite_40950</name>
</gene>
<feature type="signal peptide" evidence="2">
    <location>
        <begin position="1"/>
        <end position="21"/>
    </location>
</feature>
<name>A0A512B3B0_9BACT</name>
<evidence type="ECO:0000313" key="3">
    <source>
        <dbReference type="EMBL" id="GEO06431.1"/>
    </source>
</evidence>
<evidence type="ECO:0000313" key="4">
    <source>
        <dbReference type="Proteomes" id="UP000321532"/>
    </source>
</evidence>
<comment type="caution">
    <text evidence="3">The sequence shown here is derived from an EMBL/GenBank/DDBJ whole genome shotgun (WGS) entry which is preliminary data.</text>
</comment>
<feature type="region of interest" description="Disordered" evidence="1">
    <location>
        <begin position="135"/>
        <end position="161"/>
    </location>
</feature>
<dbReference type="Proteomes" id="UP000321532">
    <property type="component" value="Unassembled WGS sequence"/>
</dbReference>
<sequence>MKIAINALTVSIMSIMCYACAGTQPPTAGTAKTAATPTFNQSQMQAARGLAPSYAGVMIMAPPASFGFHPFYKKYTDAFGIPIISSEKVPDSALLIARDIVNYMLVKRMDIRNALMARKARVLIMAEAEMETDLPERSDWKKPTRDDKRLTPAERENYDKPGGIASMTDREYWNKRARGMGGTVTSCAEENLLGYPYTRYYGENILVHEFSHNIMGALRTADPALFAEIEPAYEAAKAKDLYKGQYAINTVAEYWAEGSQWWFWSNYEFYDGDTRVQSPDDLKAYDPTLYKILERVYAGHHIPADVYYGRNIKPARRP</sequence>
<evidence type="ECO:0008006" key="5">
    <source>
        <dbReference type="Google" id="ProtNLM"/>
    </source>
</evidence>
<keyword evidence="4" id="KW-1185">Reference proteome</keyword>
<keyword evidence="2" id="KW-0732">Signal</keyword>
<proteinExistence type="predicted"/>